<evidence type="ECO:0000256" key="1">
    <source>
        <dbReference type="SAM" id="MobiDB-lite"/>
    </source>
</evidence>
<feature type="compositionally biased region" description="Basic and acidic residues" evidence="1">
    <location>
        <begin position="59"/>
        <end position="76"/>
    </location>
</feature>
<dbReference type="AlphaFoldDB" id="A0AAD5KT94"/>
<name>A0AAD5KT94_9CRUS</name>
<gene>
    <name evidence="2" type="ORF">GHT06_014107</name>
</gene>
<reference evidence="2 3" key="1">
    <citation type="submission" date="2022-05" db="EMBL/GenBank/DDBJ databases">
        <title>A multi-omics perspective on studying reproductive biology in Daphnia sinensis.</title>
        <authorList>
            <person name="Jia J."/>
        </authorList>
    </citation>
    <scope>NUCLEOTIDE SEQUENCE [LARGE SCALE GENOMIC DNA]</scope>
    <source>
        <strain evidence="2 3">WSL</strain>
    </source>
</reference>
<evidence type="ECO:0000313" key="3">
    <source>
        <dbReference type="Proteomes" id="UP000820818"/>
    </source>
</evidence>
<dbReference type="Proteomes" id="UP000820818">
    <property type="component" value="Linkage Group LG4"/>
</dbReference>
<sequence>MTSAAVVCGCLCVYEASSWSALVDRYDDGRFAQKMRERSPSNFMNETRWEEEEGGSGVGRKEREQKKEEEKDAHGAYRERRQSLYIGEYILNRSSVMKSLTSDPMDEPVAAAPTYAQLVLMERWLVVIFYTGFDQCVYVCVMYLPERVRKIRHRQARQRTRVWCLPPSLTFLNFPYHPLPRPEVGGFDRTSMFNRKFLRFRRW</sequence>
<proteinExistence type="predicted"/>
<dbReference type="EMBL" id="WJBH02000004">
    <property type="protein sequence ID" value="KAI9560097.1"/>
    <property type="molecule type" value="Genomic_DNA"/>
</dbReference>
<comment type="caution">
    <text evidence="2">The sequence shown here is derived from an EMBL/GenBank/DDBJ whole genome shotgun (WGS) entry which is preliminary data.</text>
</comment>
<protein>
    <submittedName>
        <fullName evidence="2">Uncharacterized protein</fullName>
    </submittedName>
</protein>
<accession>A0AAD5KT94</accession>
<keyword evidence="3" id="KW-1185">Reference proteome</keyword>
<evidence type="ECO:0000313" key="2">
    <source>
        <dbReference type="EMBL" id="KAI9560097.1"/>
    </source>
</evidence>
<feature type="region of interest" description="Disordered" evidence="1">
    <location>
        <begin position="42"/>
        <end position="76"/>
    </location>
</feature>
<organism evidence="2 3">
    <name type="scientific">Daphnia sinensis</name>
    <dbReference type="NCBI Taxonomy" id="1820382"/>
    <lineage>
        <taxon>Eukaryota</taxon>
        <taxon>Metazoa</taxon>
        <taxon>Ecdysozoa</taxon>
        <taxon>Arthropoda</taxon>
        <taxon>Crustacea</taxon>
        <taxon>Branchiopoda</taxon>
        <taxon>Diplostraca</taxon>
        <taxon>Cladocera</taxon>
        <taxon>Anomopoda</taxon>
        <taxon>Daphniidae</taxon>
        <taxon>Daphnia</taxon>
        <taxon>Daphnia similis group</taxon>
    </lineage>
</organism>